<reference evidence="3 4" key="1">
    <citation type="journal article" date="2016" name="Nat. Commun.">
        <title>Thousands of microbial genomes shed light on interconnected biogeochemical processes in an aquifer system.</title>
        <authorList>
            <person name="Anantharaman K."/>
            <person name="Brown C.T."/>
            <person name="Hug L.A."/>
            <person name="Sharon I."/>
            <person name="Castelle C.J."/>
            <person name="Probst A.J."/>
            <person name="Thomas B.C."/>
            <person name="Singh A."/>
            <person name="Wilkins M.J."/>
            <person name="Karaoz U."/>
            <person name="Brodie E.L."/>
            <person name="Williams K.H."/>
            <person name="Hubbard S.S."/>
            <person name="Banfield J.F."/>
        </authorList>
    </citation>
    <scope>NUCLEOTIDE SEQUENCE [LARGE SCALE GENOMIC DNA]</scope>
</reference>
<dbReference type="InterPro" id="IPR035901">
    <property type="entry name" value="GIY-YIG_endonuc_sf"/>
</dbReference>
<dbReference type="InterPro" id="IPR000305">
    <property type="entry name" value="GIY-YIG_endonuc"/>
</dbReference>
<evidence type="ECO:0000256" key="1">
    <source>
        <dbReference type="ARBA" id="ARBA00007435"/>
    </source>
</evidence>
<dbReference type="Gene3D" id="3.40.1440.10">
    <property type="entry name" value="GIY-YIG endonuclease"/>
    <property type="match status" value="1"/>
</dbReference>
<sequence>MVYYVYVIKNKYKNGNLYFGYTSDLKRRISEHGVAPRDLIYYEAYQDKGDARNREAQLKKYKSAWGQLKKRIYNSVNKKEGVTNFVTARSARKLANPR</sequence>
<evidence type="ECO:0000313" key="3">
    <source>
        <dbReference type="EMBL" id="OGN27423.1"/>
    </source>
</evidence>
<dbReference type="AlphaFoldDB" id="A0A1F8GPX3"/>
<proteinExistence type="inferred from homology"/>
<organism evidence="3 4">
    <name type="scientific">Candidatus Yanofskybacteria bacterium RIFCSPLOWO2_01_FULL_49_17</name>
    <dbReference type="NCBI Taxonomy" id="1802700"/>
    <lineage>
        <taxon>Bacteria</taxon>
        <taxon>Candidatus Yanofskyibacteriota</taxon>
    </lineage>
</organism>
<dbReference type="PANTHER" id="PTHR34477:SF5">
    <property type="entry name" value="BSL5627 PROTEIN"/>
    <property type="match status" value="1"/>
</dbReference>
<dbReference type="Pfam" id="PF01541">
    <property type="entry name" value="GIY-YIG"/>
    <property type="match status" value="1"/>
</dbReference>
<dbReference type="InterPro" id="IPR050190">
    <property type="entry name" value="UPF0213_domain"/>
</dbReference>
<dbReference type="PROSITE" id="PS50164">
    <property type="entry name" value="GIY_YIG"/>
    <property type="match status" value="1"/>
</dbReference>
<name>A0A1F8GPX3_9BACT</name>
<gene>
    <name evidence="3" type="ORF">A2941_01055</name>
</gene>
<accession>A0A1F8GPX3</accession>
<dbReference type="Proteomes" id="UP000178444">
    <property type="component" value="Unassembled WGS sequence"/>
</dbReference>
<dbReference type="PANTHER" id="PTHR34477">
    <property type="entry name" value="UPF0213 PROTEIN YHBQ"/>
    <property type="match status" value="1"/>
</dbReference>
<dbReference type="SUPFAM" id="SSF82771">
    <property type="entry name" value="GIY-YIG endonuclease"/>
    <property type="match status" value="1"/>
</dbReference>
<evidence type="ECO:0000259" key="2">
    <source>
        <dbReference type="PROSITE" id="PS50164"/>
    </source>
</evidence>
<feature type="domain" description="GIY-YIG" evidence="2">
    <location>
        <begin position="1"/>
        <end position="75"/>
    </location>
</feature>
<evidence type="ECO:0000313" key="4">
    <source>
        <dbReference type="Proteomes" id="UP000178444"/>
    </source>
</evidence>
<protein>
    <recommendedName>
        <fullName evidence="2">GIY-YIG domain-containing protein</fullName>
    </recommendedName>
</protein>
<comment type="similarity">
    <text evidence="1">Belongs to the UPF0213 family.</text>
</comment>
<comment type="caution">
    <text evidence="3">The sequence shown here is derived from an EMBL/GenBank/DDBJ whole genome shotgun (WGS) entry which is preliminary data.</text>
</comment>
<dbReference type="EMBL" id="MGKO01000011">
    <property type="protein sequence ID" value="OGN27423.1"/>
    <property type="molecule type" value="Genomic_DNA"/>
</dbReference>